<accession>B7JAP9</accession>
<keyword evidence="2" id="KW-1185">Reference proteome</keyword>
<evidence type="ECO:0000313" key="2">
    <source>
        <dbReference type="Proteomes" id="UP000001362"/>
    </source>
</evidence>
<proteinExistence type="predicted"/>
<dbReference type="Proteomes" id="UP000001362">
    <property type="component" value="Chromosome"/>
</dbReference>
<dbReference type="HOGENOM" id="CLU_3323428_0_0_6"/>
<dbReference type="KEGG" id="afr:AFE_3145"/>
<name>B7JAP9_ACIF2</name>
<organism evidence="1 2">
    <name type="scientific">Acidithiobacillus ferrooxidans (strain ATCC 23270 / DSM 14882 / CIP 104768 / NCIMB 8455)</name>
    <name type="common">Ferrobacillus ferrooxidans (strain ATCC 23270)</name>
    <dbReference type="NCBI Taxonomy" id="243159"/>
    <lineage>
        <taxon>Bacteria</taxon>
        <taxon>Pseudomonadati</taxon>
        <taxon>Pseudomonadota</taxon>
        <taxon>Acidithiobacillia</taxon>
        <taxon>Acidithiobacillales</taxon>
        <taxon>Acidithiobacillaceae</taxon>
        <taxon>Acidithiobacillus</taxon>
    </lineage>
</organism>
<evidence type="ECO:0000313" key="1">
    <source>
        <dbReference type="EMBL" id="ACK79602.1"/>
    </source>
</evidence>
<dbReference type="AlphaFoldDB" id="B7JAP9"/>
<dbReference type="PaxDb" id="243159-AFE_3145"/>
<sequence length="38" mass="4293">MARADGYLALAIGVYYKIRIHVLRYALYDVMSILACSV</sequence>
<dbReference type="EMBL" id="CP001219">
    <property type="protein sequence ID" value="ACK79602.1"/>
    <property type="molecule type" value="Genomic_DNA"/>
</dbReference>
<dbReference type="STRING" id="243159.AFE_3145"/>
<gene>
    <name evidence="1" type="ordered locus">AFE_3145</name>
</gene>
<reference evidence="1 2" key="1">
    <citation type="journal article" date="2008" name="BMC Genomics">
        <title>Acidithiobacillus ferrooxidans metabolism: from genome sequence to industrial applications.</title>
        <authorList>
            <person name="Valdes J."/>
            <person name="Pedroso I."/>
            <person name="Quatrini R."/>
            <person name="Dodson R.J."/>
            <person name="Tettelin H."/>
            <person name="Blake R.II."/>
            <person name="Eisen J.A."/>
            <person name="Holmes D.S."/>
        </authorList>
    </citation>
    <scope>NUCLEOTIDE SEQUENCE [LARGE SCALE GENOMIC DNA]</scope>
    <source>
        <strain evidence="2">ATCC 23270 / DSM 14882 / CIP 104768 / NCIMB 8455</strain>
    </source>
</reference>
<protein>
    <submittedName>
        <fullName evidence="1">Uncharacterized protein</fullName>
    </submittedName>
</protein>